<name>A0ABR8X966_9BACL</name>
<comment type="similarity">
    <text evidence="1">Belongs to the UPF0749 family.</text>
</comment>
<evidence type="ECO:0000256" key="2">
    <source>
        <dbReference type="SAM" id="Coils"/>
    </source>
</evidence>
<proteinExistence type="inferred from homology"/>
<sequence>MKKPLHNNKFTKKQFIVLIVCITTGFIIGYSYNLTKDKEKMNNSYVDQEESYREDLIEQQERNKELAEELSDLQEQIRNVEKNFAKNEGQYKDLIEDAEKLRLQLGLIPVEGEGIKVTLKDNVYDPNSTNPNDYIVHESHVLSVINELKISGAEAISINGQRLKSNSYIKCNGPVITIDGHQFPAPFVIEAIGNSETLLSSLKIVGGVFDQLLMDNIVVTMEQSDRIQMSSINNEM</sequence>
<dbReference type="Pfam" id="PF05949">
    <property type="entry name" value="DUF881"/>
    <property type="match status" value="1"/>
</dbReference>
<gene>
    <name evidence="4" type="ORF">H9636_04220</name>
</gene>
<keyword evidence="2" id="KW-0175">Coiled coil</keyword>
<keyword evidence="3" id="KW-1133">Transmembrane helix</keyword>
<dbReference type="InterPro" id="IPR010273">
    <property type="entry name" value="DUF881"/>
</dbReference>
<keyword evidence="3" id="KW-0472">Membrane</keyword>
<keyword evidence="3" id="KW-0812">Transmembrane</keyword>
<feature type="transmembrane region" description="Helical" evidence="3">
    <location>
        <begin position="15"/>
        <end position="34"/>
    </location>
</feature>
<evidence type="ECO:0000256" key="1">
    <source>
        <dbReference type="ARBA" id="ARBA00009108"/>
    </source>
</evidence>
<dbReference type="PANTHER" id="PTHR37313:SF2">
    <property type="entry name" value="UPF0749 PROTEIN YLXX"/>
    <property type="match status" value="1"/>
</dbReference>
<organism evidence="4 5">
    <name type="scientific">Ureibacillus galli</name>
    <dbReference type="NCBI Taxonomy" id="2762222"/>
    <lineage>
        <taxon>Bacteria</taxon>
        <taxon>Bacillati</taxon>
        <taxon>Bacillota</taxon>
        <taxon>Bacilli</taxon>
        <taxon>Bacillales</taxon>
        <taxon>Caryophanaceae</taxon>
        <taxon>Ureibacillus</taxon>
    </lineage>
</organism>
<evidence type="ECO:0000313" key="5">
    <source>
        <dbReference type="Proteomes" id="UP000640930"/>
    </source>
</evidence>
<feature type="coiled-coil region" evidence="2">
    <location>
        <begin position="49"/>
        <end position="97"/>
    </location>
</feature>
<dbReference type="Gene3D" id="3.30.70.1880">
    <property type="entry name" value="Protein of unknown function DUF881"/>
    <property type="match status" value="1"/>
</dbReference>
<keyword evidence="5" id="KW-1185">Reference proteome</keyword>
<protein>
    <submittedName>
        <fullName evidence="4">DUF881 domain-containing protein</fullName>
    </submittedName>
</protein>
<dbReference type="EMBL" id="JACSQA010000003">
    <property type="protein sequence ID" value="MBD8025859.1"/>
    <property type="molecule type" value="Genomic_DNA"/>
</dbReference>
<dbReference type="Proteomes" id="UP000640930">
    <property type="component" value="Unassembled WGS sequence"/>
</dbReference>
<comment type="caution">
    <text evidence="4">The sequence shown here is derived from an EMBL/GenBank/DDBJ whole genome shotgun (WGS) entry which is preliminary data.</text>
</comment>
<reference evidence="4 5" key="1">
    <citation type="submission" date="2020-08" db="EMBL/GenBank/DDBJ databases">
        <title>A Genomic Blueprint of the Chicken Gut Microbiome.</title>
        <authorList>
            <person name="Gilroy R."/>
            <person name="Ravi A."/>
            <person name="Getino M."/>
            <person name="Pursley I."/>
            <person name="Horton D.L."/>
            <person name="Alikhan N.-F."/>
            <person name="Baker D."/>
            <person name="Gharbi K."/>
            <person name="Hall N."/>
            <person name="Watson M."/>
            <person name="Adriaenssens E.M."/>
            <person name="Foster-Nyarko E."/>
            <person name="Jarju S."/>
            <person name="Secka A."/>
            <person name="Antonio M."/>
            <person name="Oren A."/>
            <person name="Chaudhuri R."/>
            <person name="La Ragione R.M."/>
            <person name="Hildebrand F."/>
            <person name="Pallen M.J."/>
        </authorList>
    </citation>
    <scope>NUCLEOTIDE SEQUENCE [LARGE SCALE GENOMIC DNA]</scope>
    <source>
        <strain evidence="4 5">Re31</strain>
    </source>
</reference>
<dbReference type="PANTHER" id="PTHR37313">
    <property type="entry name" value="UPF0749 PROTEIN RV1825"/>
    <property type="match status" value="1"/>
</dbReference>
<evidence type="ECO:0000313" key="4">
    <source>
        <dbReference type="EMBL" id="MBD8025859.1"/>
    </source>
</evidence>
<evidence type="ECO:0000256" key="3">
    <source>
        <dbReference type="SAM" id="Phobius"/>
    </source>
</evidence>
<dbReference type="RefSeq" id="WP_191706379.1">
    <property type="nucleotide sequence ID" value="NZ_JACSQA010000003.1"/>
</dbReference>
<accession>A0ABR8X966</accession>